<organism evidence="10 11">
    <name type="scientific">Enterococcus ureilyticus</name>
    <dbReference type="NCBI Taxonomy" id="1131292"/>
    <lineage>
        <taxon>Bacteria</taxon>
        <taxon>Bacillati</taxon>
        <taxon>Bacillota</taxon>
        <taxon>Bacilli</taxon>
        <taxon>Lactobacillales</taxon>
        <taxon>Enterococcaceae</taxon>
        <taxon>Enterococcus</taxon>
    </lineage>
</organism>
<dbReference type="STRING" id="1131292.BCR24_09345"/>
<feature type="coiled-coil region" evidence="8">
    <location>
        <begin position="650"/>
        <end position="691"/>
    </location>
</feature>
<evidence type="ECO:0000256" key="7">
    <source>
        <dbReference type="ARBA" id="ARBA00047942"/>
    </source>
</evidence>
<keyword evidence="6" id="KW-0238">DNA-binding</keyword>
<protein>
    <recommendedName>
        <fullName evidence="1">site-specific DNA-methyltransferase (adenine-specific)</fullName>
        <ecNumber evidence="1">2.1.1.72</ecNumber>
    </recommendedName>
</protein>
<dbReference type="OrthoDB" id="9814572at2"/>
<sequence>MSEELYQKKSLENMITIGEYKYLNIGNTTFQDLSRSNIIKNKVKKEFLKKKPDGLILSGIKEPYQIKAIIEYKDPKELKTNKQKTDAIRQVSEYCWATQTHLGAITNGSSFYWFNIASEDLIHDETFSSDVYEELNVNRIIDAKGDAIITDDFTSDRASQLTVIEIIKSITVASSVLDSEKVMTDPTALAKKVWQSIWLATGDDPKKCLMTFTEIFMYKYLSDLEVIKENDEGIEISFEDTYQKGEKHCLKFYQNTVRTRIKELFPAGEDHTSIINGLSLKADNNQDKLFFDILTQFRAFGSLKGVSIEFKSSLFEEFLKGTNGIKLMAQFFTPRNIVRSITEMAQVTKLTQDQSVCDPACGVGGFIQETMIKRGIENEFNFEKDNFSSLLRYSGYDLDPETITLAKASLTVLLSNYIAEASEINYSLKKISRYLNEVFKSFHSSSIGSLSNIKKEYDLILSNPPYVRKGLSVYHSYIHSNTSLNEYYNVSASSKEGLFLVNIVKSLKNGGKAFVILPDGFFHTKSDRNLRNFVIEECIIDGIISLPSRTFYTTPKKTYILCLTKKNAKRIKQTNKVFNYIVTDVGESLDANRVNTSLHDLNTLEIEYKKFYFDKDNYKADKPQIFLKDINYYKENNLWMSDMLISKEIRKELNLEVEDVVTSYEDLETELEDISSTITQMLEDLKALDKKAELFEHYNFVDISLNEKDFEFSSKNLGLKQKEYIPMRRENGIPVYTAAAKPVAFFDAVESKKRFPKALFDATEKEMFISVATDGDGTAGTNIILHKTPFYLNTSRLAFKVLNKNIKTEYVYYAIKDIKKRFGFGYTIKSNRDNLISYIEIQIPINEAGEYSKENQTQIINNMRERETILLSLNELYDKFNHLIKFGKFSSMNNI</sequence>
<dbReference type="SUPFAM" id="SSF53335">
    <property type="entry name" value="S-adenosyl-L-methionine-dependent methyltransferases"/>
    <property type="match status" value="1"/>
</dbReference>
<gene>
    <name evidence="10" type="ORF">BCR24_09345</name>
</gene>
<dbReference type="SUPFAM" id="SSF116734">
    <property type="entry name" value="DNA methylase specificity domain"/>
    <property type="match status" value="1"/>
</dbReference>
<keyword evidence="11" id="KW-1185">Reference proteome</keyword>
<evidence type="ECO:0000256" key="2">
    <source>
        <dbReference type="ARBA" id="ARBA00022603"/>
    </source>
</evidence>
<dbReference type="EC" id="2.1.1.72" evidence="1"/>
<keyword evidence="4" id="KW-0949">S-adenosyl-L-methionine</keyword>
<evidence type="ECO:0000313" key="11">
    <source>
        <dbReference type="Proteomes" id="UP000094469"/>
    </source>
</evidence>
<evidence type="ECO:0000256" key="4">
    <source>
        <dbReference type="ARBA" id="ARBA00022691"/>
    </source>
</evidence>
<dbReference type="InterPro" id="IPR002052">
    <property type="entry name" value="DNA_methylase_N6_adenine_CS"/>
</dbReference>
<dbReference type="AlphaFoldDB" id="A0A1E5H575"/>
<dbReference type="InterPro" id="IPR029063">
    <property type="entry name" value="SAM-dependent_MTases_sf"/>
</dbReference>
<reference evidence="11" key="1">
    <citation type="submission" date="2016-09" db="EMBL/GenBank/DDBJ databases">
        <authorList>
            <person name="Gulvik C.A."/>
        </authorList>
    </citation>
    <scope>NUCLEOTIDE SEQUENCE [LARGE SCALE GENOMIC DNA]</scope>
    <source>
        <strain evidence="11">LMG 26676</strain>
    </source>
</reference>
<evidence type="ECO:0000313" key="10">
    <source>
        <dbReference type="EMBL" id="OEG20118.1"/>
    </source>
</evidence>
<dbReference type="PANTHER" id="PTHR42933:SF3">
    <property type="entry name" value="TYPE I RESTRICTION ENZYME MJAVIII METHYLASE SUBUNIT"/>
    <property type="match status" value="1"/>
</dbReference>
<accession>A0A1E5H575</accession>
<keyword evidence="8" id="KW-0175">Coiled coil</keyword>
<keyword evidence="3" id="KW-0808">Transferase</keyword>
<dbReference type="Pfam" id="PF02384">
    <property type="entry name" value="N6_Mtase"/>
    <property type="match status" value="1"/>
</dbReference>
<evidence type="ECO:0000256" key="8">
    <source>
        <dbReference type="SAM" id="Coils"/>
    </source>
</evidence>
<proteinExistence type="predicted"/>
<dbReference type="PROSITE" id="PS00092">
    <property type="entry name" value="N6_MTASE"/>
    <property type="match status" value="1"/>
</dbReference>
<dbReference type="Proteomes" id="UP000094469">
    <property type="component" value="Unassembled WGS sequence"/>
</dbReference>
<dbReference type="InterPro" id="IPR003356">
    <property type="entry name" value="DNA_methylase_A-5"/>
</dbReference>
<dbReference type="GO" id="GO:0009007">
    <property type="term" value="F:site-specific DNA-methyltransferase (adenine-specific) activity"/>
    <property type="evidence" value="ECO:0007669"/>
    <property type="project" value="UniProtKB-EC"/>
</dbReference>
<dbReference type="Gene3D" id="3.90.220.20">
    <property type="entry name" value="DNA methylase specificity domains"/>
    <property type="match status" value="1"/>
</dbReference>
<dbReference type="GO" id="GO:0032259">
    <property type="term" value="P:methylation"/>
    <property type="evidence" value="ECO:0007669"/>
    <property type="project" value="UniProtKB-KW"/>
</dbReference>
<evidence type="ECO:0000256" key="1">
    <source>
        <dbReference type="ARBA" id="ARBA00011900"/>
    </source>
</evidence>
<keyword evidence="2" id="KW-0489">Methyltransferase</keyword>
<dbReference type="InterPro" id="IPR044946">
    <property type="entry name" value="Restrct_endonuc_typeI_TRD_sf"/>
</dbReference>
<comment type="catalytic activity">
    <reaction evidence="7">
        <text>a 2'-deoxyadenosine in DNA + S-adenosyl-L-methionine = an N(6)-methyl-2'-deoxyadenosine in DNA + S-adenosyl-L-homocysteine + H(+)</text>
        <dbReference type="Rhea" id="RHEA:15197"/>
        <dbReference type="Rhea" id="RHEA-COMP:12418"/>
        <dbReference type="Rhea" id="RHEA-COMP:12419"/>
        <dbReference type="ChEBI" id="CHEBI:15378"/>
        <dbReference type="ChEBI" id="CHEBI:57856"/>
        <dbReference type="ChEBI" id="CHEBI:59789"/>
        <dbReference type="ChEBI" id="CHEBI:90615"/>
        <dbReference type="ChEBI" id="CHEBI:90616"/>
        <dbReference type="EC" id="2.1.1.72"/>
    </reaction>
</comment>
<dbReference type="RefSeq" id="WP_069641436.1">
    <property type="nucleotide sequence ID" value="NZ_JAFBEZ010000008.1"/>
</dbReference>
<dbReference type="Gene3D" id="3.40.50.150">
    <property type="entry name" value="Vaccinia Virus protein VP39"/>
    <property type="match status" value="1"/>
</dbReference>
<evidence type="ECO:0000256" key="5">
    <source>
        <dbReference type="ARBA" id="ARBA00022747"/>
    </source>
</evidence>
<evidence type="ECO:0000256" key="3">
    <source>
        <dbReference type="ARBA" id="ARBA00022679"/>
    </source>
</evidence>
<dbReference type="PANTHER" id="PTHR42933">
    <property type="entry name" value="SLR6095 PROTEIN"/>
    <property type="match status" value="1"/>
</dbReference>
<keyword evidence="5" id="KW-0680">Restriction system</keyword>
<dbReference type="GO" id="GO:0008170">
    <property type="term" value="F:N-methyltransferase activity"/>
    <property type="evidence" value="ECO:0007669"/>
    <property type="project" value="InterPro"/>
</dbReference>
<evidence type="ECO:0000256" key="6">
    <source>
        <dbReference type="ARBA" id="ARBA00023125"/>
    </source>
</evidence>
<comment type="caution">
    <text evidence="10">The sequence shown here is derived from an EMBL/GenBank/DDBJ whole genome shotgun (WGS) entry which is preliminary data.</text>
</comment>
<dbReference type="PRINTS" id="PR00507">
    <property type="entry name" value="N12N6MTFRASE"/>
</dbReference>
<dbReference type="EMBL" id="MIKC01000042">
    <property type="protein sequence ID" value="OEG20118.1"/>
    <property type="molecule type" value="Genomic_DNA"/>
</dbReference>
<name>A0A1E5H575_9ENTE</name>
<dbReference type="InterPro" id="IPR051537">
    <property type="entry name" value="DNA_Adenine_Mtase"/>
</dbReference>
<dbReference type="GO" id="GO:0009307">
    <property type="term" value="P:DNA restriction-modification system"/>
    <property type="evidence" value="ECO:0007669"/>
    <property type="project" value="UniProtKB-KW"/>
</dbReference>
<evidence type="ECO:0000259" key="9">
    <source>
        <dbReference type="Pfam" id="PF02384"/>
    </source>
</evidence>
<dbReference type="GO" id="GO:0003677">
    <property type="term" value="F:DNA binding"/>
    <property type="evidence" value="ECO:0007669"/>
    <property type="project" value="UniProtKB-KW"/>
</dbReference>
<feature type="domain" description="DNA methylase adenine-specific" evidence="9">
    <location>
        <begin position="323"/>
        <end position="608"/>
    </location>
</feature>